<sequence>MEIAPKSLRAWFALVSAIIWTGIYLTGFSTVHWFIYVPAISFLFSALTGLCLPLTAVLKLFGVKLKITPIGSSN</sequence>
<comment type="caution">
    <text evidence="2">The sequence shown here is derived from an EMBL/GenBank/DDBJ whole genome shotgun (WGS) entry which is preliminary data.</text>
</comment>
<dbReference type="Proteomes" id="UP000274271">
    <property type="component" value="Unassembled WGS sequence"/>
</dbReference>
<keyword evidence="1" id="KW-0472">Membrane</keyword>
<dbReference type="AlphaFoldDB" id="A0A3P1CVC4"/>
<keyword evidence="1" id="KW-0812">Transmembrane</keyword>
<organism evidence="2 3">
    <name type="scientific">Larkinella knui</name>
    <dbReference type="NCBI Taxonomy" id="2025310"/>
    <lineage>
        <taxon>Bacteria</taxon>
        <taxon>Pseudomonadati</taxon>
        <taxon>Bacteroidota</taxon>
        <taxon>Cytophagia</taxon>
        <taxon>Cytophagales</taxon>
        <taxon>Spirosomataceae</taxon>
        <taxon>Larkinella</taxon>
    </lineage>
</organism>
<protein>
    <recommendedName>
        <fullName evidence="4">DUF2892 domain-containing protein</fullName>
    </recommendedName>
</protein>
<proteinExistence type="predicted"/>
<evidence type="ECO:0008006" key="4">
    <source>
        <dbReference type="Google" id="ProtNLM"/>
    </source>
</evidence>
<gene>
    <name evidence="2" type="ORF">EHT87_03265</name>
</gene>
<dbReference type="RefSeq" id="WP_124903809.1">
    <property type="nucleotide sequence ID" value="NZ_RQJP01000001.1"/>
</dbReference>
<dbReference type="OrthoDB" id="963235at2"/>
<name>A0A3P1CVC4_9BACT</name>
<feature type="transmembrane region" description="Helical" evidence="1">
    <location>
        <begin position="7"/>
        <end position="27"/>
    </location>
</feature>
<dbReference type="EMBL" id="RQJP01000001">
    <property type="protein sequence ID" value="RRB17317.1"/>
    <property type="molecule type" value="Genomic_DNA"/>
</dbReference>
<feature type="transmembrane region" description="Helical" evidence="1">
    <location>
        <begin position="33"/>
        <end position="58"/>
    </location>
</feature>
<accession>A0A3P1CVC4</accession>
<evidence type="ECO:0000313" key="3">
    <source>
        <dbReference type="Proteomes" id="UP000274271"/>
    </source>
</evidence>
<reference evidence="2 3" key="1">
    <citation type="submission" date="2018-11" db="EMBL/GenBank/DDBJ databases">
        <authorList>
            <person name="Zhou Z."/>
            <person name="Wang G."/>
        </authorList>
    </citation>
    <scope>NUCLEOTIDE SEQUENCE [LARGE SCALE GENOMIC DNA]</scope>
    <source>
        <strain evidence="2 3">KCTC42998</strain>
    </source>
</reference>
<evidence type="ECO:0000256" key="1">
    <source>
        <dbReference type="SAM" id="Phobius"/>
    </source>
</evidence>
<keyword evidence="3" id="KW-1185">Reference proteome</keyword>
<evidence type="ECO:0000313" key="2">
    <source>
        <dbReference type="EMBL" id="RRB17317.1"/>
    </source>
</evidence>
<keyword evidence="1" id="KW-1133">Transmembrane helix</keyword>